<dbReference type="Gene3D" id="3.40.50.10420">
    <property type="entry name" value="NagB/RpiA/CoA transferase-like"/>
    <property type="match status" value="1"/>
</dbReference>
<dbReference type="AlphaFoldDB" id="A0A0F9DNB5"/>
<dbReference type="InterPro" id="IPR024185">
    <property type="entry name" value="FTHF_cligase-like_sf"/>
</dbReference>
<dbReference type="SUPFAM" id="SSF100950">
    <property type="entry name" value="NagB/RpiA/CoA transferase-like"/>
    <property type="match status" value="1"/>
</dbReference>
<evidence type="ECO:0000256" key="3">
    <source>
        <dbReference type="ARBA" id="ARBA00022840"/>
    </source>
</evidence>
<dbReference type="PANTHER" id="PTHR23407">
    <property type="entry name" value="ATPASE INHIBITOR/5-FORMYLTETRAHYDROFOLATE CYCLO-LIGASE"/>
    <property type="match status" value="1"/>
</dbReference>
<accession>A0A0F9DNB5</accession>
<dbReference type="PIRSF" id="PIRSF006806">
    <property type="entry name" value="FTHF_cligase"/>
    <property type="match status" value="1"/>
</dbReference>
<evidence type="ECO:0000313" key="4">
    <source>
        <dbReference type="EMBL" id="KKL63219.1"/>
    </source>
</evidence>
<reference evidence="4" key="1">
    <citation type="journal article" date="2015" name="Nature">
        <title>Complex archaea that bridge the gap between prokaryotes and eukaryotes.</title>
        <authorList>
            <person name="Spang A."/>
            <person name="Saw J.H."/>
            <person name="Jorgensen S.L."/>
            <person name="Zaremba-Niedzwiedzka K."/>
            <person name="Martijn J."/>
            <person name="Lind A.E."/>
            <person name="van Eijk R."/>
            <person name="Schleper C."/>
            <person name="Guy L."/>
            <person name="Ettema T.J."/>
        </authorList>
    </citation>
    <scope>NUCLEOTIDE SEQUENCE</scope>
</reference>
<dbReference type="GO" id="GO:0035999">
    <property type="term" value="P:tetrahydrofolate interconversion"/>
    <property type="evidence" value="ECO:0007669"/>
    <property type="project" value="TreeGrafter"/>
</dbReference>
<evidence type="ECO:0008006" key="5">
    <source>
        <dbReference type="Google" id="ProtNLM"/>
    </source>
</evidence>
<dbReference type="InterPro" id="IPR002698">
    <property type="entry name" value="FTHF_cligase"/>
</dbReference>
<protein>
    <recommendedName>
        <fullName evidence="5">5-formyltetrahydrofolate cyclo-ligase</fullName>
    </recommendedName>
</protein>
<dbReference type="GO" id="GO:0030272">
    <property type="term" value="F:5-formyltetrahydrofolate cyclo-ligase activity"/>
    <property type="evidence" value="ECO:0007669"/>
    <property type="project" value="TreeGrafter"/>
</dbReference>
<comment type="caution">
    <text evidence="4">The sequence shown here is derived from an EMBL/GenBank/DDBJ whole genome shotgun (WGS) entry which is preliminary data.</text>
</comment>
<keyword evidence="3" id="KW-0067">ATP-binding</keyword>
<name>A0A0F9DNB5_9ZZZZ</name>
<dbReference type="NCBIfam" id="TIGR02727">
    <property type="entry name" value="MTHFS_bact"/>
    <property type="match status" value="1"/>
</dbReference>
<evidence type="ECO:0000256" key="1">
    <source>
        <dbReference type="ARBA" id="ARBA00010638"/>
    </source>
</evidence>
<evidence type="ECO:0000256" key="2">
    <source>
        <dbReference type="ARBA" id="ARBA00022741"/>
    </source>
</evidence>
<dbReference type="InterPro" id="IPR037171">
    <property type="entry name" value="NagB/RpiA_transferase-like"/>
</dbReference>
<organism evidence="4">
    <name type="scientific">marine sediment metagenome</name>
    <dbReference type="NCBI Taxonomy" id="412755"/>
    <lineage>
        <taxon>unclassified sequences</taxon>
        <taxon>metagenomes</taxon>
        <taxon>ecological metagenomes</taxon>
    </lineage>
</organism>
<sequence length="190" mass="20951">MGKVELRRQLQGTLAGIPDEQRSEMSKKICQNLIATDQFRRASVVMCFLSLPTEIDTAPIILHAWQQGKIVTVPKVSWQQRHMIPIEINSLEIGLATGTFGLKNPTAGIPTPFEEIDLVVTPGIGFAENGDRLGRGGGYYDRFFTSDRLKAVKCGIAFSQQILDTVPTEAHDQQLDLIVTDKGVTICQPD</sequence>
<dbReference type="EMBL" id="LAZR01028244">
    <property type="protein sequence ID" value="KKL63219.1"/>
    <property type="molecule type" value="Genomic_DNA"/>
</dbReference>
<comment type="similarity">
    <text evidence="1">Belongs to the 5-formyltetrahydrofolate cyclo-ligase family.</text>
</comment>
<proteinExistence type="inferred from homology"/>
<dbReference type="Pfam" id="PF01812">
    <property type="entry name" value="5-FTHF_cyc-lig"/>
    <property type="match status" value="1"/>
</dbReference>
<gene>
    <name evidence="4" type="ORF">LCGC14_2177290</name>
</gene>
<dbReference type="GO" id="GO:0009396">
    <property type="term" value="P:folic acid-containing compound biosynthetic process"/>
    <property type="evidence" value="ECO:0007669"/>
    <property type="project" value="TreeGrafter"/>
</dbReference>
<keyword evidence="2" id="KW-0547">Nucleotide-binding</keyword>
<dbReference type="GO" id="GO:0005524">
    <property type="term" value="F:ATP binding"/>
    <property type="evidence" value="ECO:0007669"/>
    <property type="project" value="UniProtKB-KW"/>
</dbReference>
<dbReference type="PANTHER" id="PTHR23407:SF1">
    <property type="entry name" value="5-FORMYLTETRAHYDROFOLATE CYCLO-LIGASE"/>
    <property type="match status" value="1"/>
</dbReference>